<reference evidence="1" key="1">
    <citation type="submission" date="2009-02" db="EMBL/GenBank/DDBJ databases">
        <title>The Genome Sequence of Ajellomyces capsulatus strain G186AR.</title>
        <authorList>
            <consortium name="The Broad Institute Genome Sequencing Platform"/>
            <person name="Champion M."/>
            <person name="Cuomo C."/>
            <person name="Ma L.-J."/>
            <person name="Henn M.R."/>
            <person name="Sil A."/>
            <person name="Goldman B."/>
            <person name="Young S.K."/>
            <person name="Kodira C.D."/>
            <person name="Zeng Q."/>
            <person name="Koehrsen M."/>
            <person name="Alvarado L."/>
            <person name="Berlin A."/>
            <person name="Borenstein D."/>
            <person name="Chen Z."/>
            <person name="Engels R."/>
            <person name="Freedman E."/>
            <person name="Gellesch M."/>
            <person name="Goldberg J."/>
            <person name="Griggs A."/>
            <person name="Gujja S."/>
            <person name="Heiman D."/>
            <person name="Hepburn T."/>
            <person name="Howarth C."/>
            <person name="Jen D."/>
            <person name="Larson L."/>
            <person name="Lewis B."/>
            <person name="Mehta T."/>
            <person name="Park D."/>
            <person name="Pearson M."/>
            <person name="Roberts A."/>
            <person name="Saif S."/>
            <person name="Shea T."/>
            <person name="Shenoy N."/>
            <person name="Sisk P."/>
            <person name="Stolte C."/>
            <person name="Sykes S."/>
            <person name="Walk T."/>
            <person name="White J."/>
            <person name="Yandava C."/>
            <person name="Klein B."/>
            <person name="McEwen J.G."/>
            <person name="Puccia R."/>
            <person name="Goldman G.H."/>
            <person name="Felipe M.S."/>
            <person name="Nino-Vega G."/>
            <person name="San-Blas G."/>
            <person name="Taylor J."/>
            <person name="Mendoza L."/>
            <person name="Galagan J."/>
            <person name="Nusbaum C."/>
            <person name="Birren B."/>
        </authorList>
    </citation>
    <scope>NUCLEOTIDE SEQUENCE</scope>
    <source>
        <strain evidence="1">G186AR</strain>
    </source>
</reference>
<dbReference type="Proteomes" id="UP000001631">
    <property type="component" value="Unassembled WGS sequence"/>
</dbReference>
<proteinExistence type="predicted"/>
<dbReference type="GeneID" id="69038002"/>
<protein>
    <submittedName>
        <fullName evidence="1">Uncharacterized protein</fullName>
    </submittedName>
</protein>
<dbReference type="AlphaFoldDB" id="C0NPA6"/>
<organism evidence="1 2">
    <name type="scientific">Ajellomyces capsulatus (strain G186AR / H82 / ATCC MYA-2454 / RMSCC 2432)</name>
    <name type="common">Darling's disease fungus</name>
    <name type="synonym">Histoplasma capsulatum</name>
    <dbReference type="NCBI Taxonomy" id="447093"/>
    <lineage>
        <taxon>Eukaryota</taxon>
        <taxon>Fungi</taxon>
        <taxon>Dikarya</taxon>
        <taxon>Ascomycota</taxon>
        <taxon>Pezizomycotina</taxon>
        <taxon>Eurotiomycetes</taxon>
        <taxon>Eurotiomycetidae</taxon>
        <taxon>Onygenales</taxon>
        <taxon>Ajellomycetaceae</taxon>
        <taxon>Histoplasma</taxon>
    </lineage>
</organism>
<dbReference type="InParanoid" id="C0NPA6"/>
<dbReference type="EMBL" id="GG663368">
    <property type="protein sequence ID" value="EEH06766.1"/>
    <property type="molecule type" value="Genomic_DNA"/>
</dbReference>
<accession>C0NPA6</accession>
<gene>
    <name evidence="1" type="ORF">HCBG_04986</name>
</gene>
<name>C0NPA6_AJECG</name>
<evidence type="ECO:0000313" key="1">
    <source>
        <dbReference type="EMBL" id="EEH06766.1"/>
    </source>
</evidence>
<dbReference type="RefSeq" id="XP_045287247.1">
    <property type="nucleotide sequence ID" value="XM_045432035.1"/>
</dbReference>
<dbReference type="HOGENOM" id="CLU_2670519_0_0_1"/>
<evidence type="ECO:0000313" key="2">
    <source>
        <dbReference type="Proteomes" id="UP000001631"/>
    </source>
</evidence>
<sequence length="75" mass="8393">MAKVATCVGIRLELGEAEGNFWLGRLNTVTVITYYDSLKTGEVYACVCTAVLEIDFTRCNRLIEALEIQREVVGY</sequence>
<keyword evidence="2" id="KW-1185">Reference proteome</keyword>